<feature type="compositionally biased region" description="Low complexity" evidence="1">
    <location>
        <begin position="330"/>
        <end position="351"/>
    </location>
</feature>
<dbReference type="OrthoDB" id="4337967at2"/>
<name>A0A5N5VWU3_STRMB</name>
<feature type="compositionally biased region" description="Gly residues" evidence="1">
    <location>
        <begin position="187"/>
        <end position="212"/>
    </location>
</feature>
<organism evidence="2 3">
    <name type="scientific">Streptomyces mobaraensis</name>
    <name type="common">Streptoverticillium mobaraense</name>
    <dbReference type="NCBI Taxonomy" id="35621"/>
    <lineage>
        <taxon>Bacteria</taxon>
        <taxon>Bacillati</taxon>
        <taxon>Actinomycetota</taxon>
        <taxon>Actinomycetes</taxon>
        <taxon>Kitasatosporales</taxon>
        <taxon>Streptomycetaceae</taxon>
        <taxon>Streptomyces</taxon>
    </lineage>
</organism>
<feature type="compositionally biased region" description="Gly residues" evidence="1">
    <location>
        <begin position="441"/>
        <end position="451"/>
    </location>
</feature>
<dbReference type="AlphaFoldDB" id="A0A5N5VWU3"/>
<comment type="caution">
    <text evidence="2">The sequence shown here is derived from an EMBL/GenBank/DDBJ whole genome shotgun (WGS) entry which is preliminary data.</text>
</comment>
<dbReference type="RefSeq" id="WP_152266233.1">
    <property type="nucleotide sequence ID" value="NZ_JBFADJ010000055.1"/>
</dbReference>
<evidence type="ECO:0008006" key="4">
    <source>
        <dbReference type="Google" id="ProtNLM"/>
    </source>
</evidence>
<feature type="compositionally biased region" description="Low complexity" evidence="1">
    <location>
        <begin position="390"/>
        <end position="408"/>
    </location>
</feature>
<dbReference type="Proteomes" id="UP000327000">
    <property type="component" value="Unassembled WGS sequence"/>
</dbReference>
<accession>A0A5N5VWU3</accession>
<feature type="region of interest" description="Disordered" evidence="1">
    <location>
        <begin position="162"/>
        <end position="492"/>
    </location>
</feature>
<keyword evidence="3" id="KW-1185">Reference proteome</keyword>
<dbReference type="EMBL" id="VOKX01000142">
    <property type="protein sequence ID" value="KAB7832877.1"/>
    <property type="molecule type" value="Genomic_DNA"/>
</dbReference>
<evidence type="ECO:0000313" key="3">
    <source>
        <dbReference type="Proteomes" id="UP000327000"/>
    </source>
</evidence>
<gene>
    <name evidence="2" type="ORF">FRZ00_34330</name>
</gene>
<sequence length="492" mass="49273">MGDRKSVKDMSFEEIYYAFINTKGEELSGKGHALEAAKPEIESIGEELKRHVGRTEWKGAGGDAFREWGDAFAKQIIKLAHVAGVTGKEMIEAGGDIKVAAEEIMKTPPGDVAQCYADADKEKARLKAVSKLRDAVMHGSVKTAADKCVRAEATLRGLEFPELRPMPGKAGFGDGEWDEPYSSSGGSAAGGSGGGQPYSSAAGGGAEGGGGAATRTTGPSYSDAPSAHVPSPAPGDTGTGPVHVPSGGHDGTGSDQGPTGTRIDSGPAAPPAPAPTIPPSTGPHTPSDPTRSVPPMPPLPTLPGYPRPGDSRPQGSNGPKTTPTSPVSTGRPGRSVVGPGRVGVPAVGKVPALPRTDTGVIGGTPLTGPGAGSGRGVPRGTVIGGESQQMGRGMMGAPGSMGPSSPSRGPGGAGKRYASQPGGVVEGPSGAQGSRREFTPGGSGLVRGGSAAGTNKRGAEKERKRSQGPGYLTEDEETWTGGGPESVPPVVQ</sequence>
<evidence type="ECO:0000256" key="1">
    <source>
        <dbReference type="SAM" id="MobiDB-lite"/>
    </source>
</evidence>
<feature type="compositionally biased region" description="Pro residues" evidence="1">
    <location>
        <begin position="268"/>
        <end position="281"/>
    </location>
</feature>
<protein>
    <recommendedName>
        <fullName evidence="4">WXG100 family type VII secretion target</fullName>
    </recommendedName>
</protein>
<evidence type="ECO:0000313" key="2">
    <source>
        <dbReference type="EMBL" id="KAB7832877.1"/>
    </source>
</evidence>
<reference evidence="2 3" key="1">
    <citation type="journal article" date="2019" name="Microb. Cell Fact.">
        <title>Exploring novel herbicidin analogues by transcriptional regulator overexpression and MS/MS molecular networking.</title>
        <authorList>
            <person name="Shi Y."/>
            <person name="Gu R."/>
            <person name="Li Y."/>
            <person name="Wang X."/>
            <person name="Ren W."/>
            <person name="Li X."/>
            <person name="Wang L."/>
            <person name="Xie Y."/>
            <person name="Hong B."/>
        </authorList>
    </citation>
    <scope>NUCLEOTIDE SEQUENCE [LARGE SCALE GENOMIC DNA]</scope>
    <source>
        <strain evidence="2 3">US-43</strain>
    </source>
</reference>
<proteinExistence type="predicted"/>
<feature type="compositionally biased region" description="Pro residues" evidence="1">
    <location>
        <begin position="292"/>
        <end position="306"/>
    </location>
</feature>
<feature type="compositionally biased region" description="Polar residues" evidence="1">
    <location>
        <begin position="313"/>
        <end position="328"/>
    </location>
</feature>